<keyword evidence="14" id="KW-1185">Reference proteome</keyword>
<dbReference type="FunFam" id="3.30.420.10:FF:000114">
    <property type="entry name" value="Werner Syndrome-like exonuclease"/>
    <property type="match status" value="1"/>
</dbReference>
<evidence type="ECO:0000256" key="7">
    <source>
        <dbReference type="ARBA" id="ARBA00023242"/>
    </source>
</evidence>
<dbReference type="EMBL" id="JAXQNO010000017">
    <property type="protein sequence ID" value="KAK4778653.1"/>
    <property type="molecule type" value="Genomic_DNA"/>
</dbReference>
<evidence type="ECO:0000256" key="8">
    <source>
        <dbReference type="ARBA" id="ARBA00040531"/>
    </source>
</evidence>
<dbReference type="EMBL" id="JAXQNO010000017">
    <property type="protein sequence ID" value="KAK4778887.1"/>
    <property type="molecule type" value="Genomic_DNA"/>
</dbReference>
<dbReference type="GO" id="GO:0005634">
    <property type="term" value="C:nucleus"/>
    <property type="evidence" value="ECO:0007669"/>
    <property type="project" value="UniProtKB-SubCell"/>
</dbReference>
<name>A0AAN7L3J6_TRANT</name>
<dbReference type="GO" id="GO:0046872">
    <property type="term" value="F:metal ion binding"/>
    <property type="evidence" value="ECO:0007669"/>
    <property type="project" value="UniProtKB-KW"/>
</dbReference>
<dbReference type="Gene3D" id="3.30.420.10">
    <property type="entry name" value="Ribonuclease H-like superfamily/Ribonuclease H"/>
    <property type="match status" value="1"/>
</dbReference>
<keyword evidence="5" id="KW-0269">Exonuclease</keyword>
<dbReference type="PANTHER" id="PTHR13620">
    <property type="entry name" value="3-5 EXONUCLEASE"/>
    <property type="match status" value="1"/>
</dbReference>
<dbReference type="InterPro" id="IPR051132">
    <property type="entry name" value="3-5_Exonuclease_domain"/>
</dbReference>
<feature type="domain" description="3'-5' exonuclease" evidence="11">
    <location>
        <begin position="140"/>
        <end position="312"/>
    </location>
</feature>
<dbReference type="PANTHER" id="PTHR13620:SF109">
    <property type="entry name" value="3'-5' EXONUCLEASE"/>
    <property type="match status" value="1"/>
</dbReference>
<gene>
    <name evidence="12" type="ORF">SAY86_006181</name>
    <name evidence="13" type="ORF">SAY86_006415</name>
</gene>
<dbReference type="InterPro" id="IPR012337">
    <property type="entry name" value="RNaseH-like_sf"/>
</dbReference>
<feature type="chain" id="PRO_5044710761" description="3'-5' exonuclease" evidence="10">
    <location>
        <begin position="30"/>
        <end position="322"/>
    </location>
</feature>
<evidence type="ECO:0000256" key="4">
    <source>
        <dbReference type="ARBA" id="ARBA00022801"/>
    </source>
</evidence>
<evidence type="ECO:0000313" key="14">
    <source>
        <dbReference type="Proteomes" id="UP001346149"/>
    </source>
</evidence>
<dbReference type="Pfam" id="PF01612">
    <property type="entry name" value="DNA_pol_A_exo1"/>
    <property type="match status" value="1"/>
</dbReference>
<feature type="signal peptide" evidence="10">
    <location>
        <begin position="1"/>
        <end position="29"/>
    </location>
</feature>
<reference evidence="13" key="2">
    <citation type="submission" date="2023-11" db="EMBL/GenBank/DDBJ databases">
        <authorList>
            <person name="Zhang X."/>
        </authorList>
    </citation>
    <scope>NUCLEOTIDE SEQUENCE</scope>
    <source>
        <strain evidence="13">F231</strain>
        <tissue evidence="13">Mature leaves and different stages of flower and fruit</tissue>
    </source>
</reference>
<dbReference type="GO" id="GO:0006139">
    <property type="term" value="P:nucleobase-containing compound metabolic process"/>
    <property type="evidence" value="ECO:0007669"/>
    <property type="project" value="InterPro"/>
</dbReference>
<evidence type="ECO:0000313" key="12">
    <source>
        <dbReference type="EMBL" id="KAK4778653.1"/>
    </source>
</evidence>
<evidence type="ECO:0000256" key="3">
    <source>
        <dbReference type="ARBA" id="ARBA00022723"/>
    </source>
</evidence>
<comment type="subcellular location">
    <subcellularLocation>
        <location evidence="1">Nucleus</location>
    </subcellularLocation>
</comment>
<evidence type="ECO:0000259" key="11">
    <source>
        <dbReference type="SMART" id="SM00474"/>
    </source>
</evidence>
<keyword evidence="6" id="KW-0460">Magnesium</keyword>
<comment type="caution">
    <text evidence="13">The sequence shown here is derived from an EMBL/GenBank/DDBJ whole genome shotgun (WGS) entry which is preliminary data.</text>
</comment>
<sequence>MPCSFSFCTFLNTIISLLPLISIPMEIRSTPTLSSSVITSSLLSDEIPIAVLEWEDPLTQEDLDAIDAAVAASIATTSNHKRRHSPVADDSRITAFRRRLPRSFSRSPCQVNEETMYSLMKFGGQILYRRSSIEVEKAAIEILKNIHTMKRLTGQGAIGFDIEWRPTFRRGFPARKAAVMQICCSADYCYVLHIIHSGVPPSLKLLLEDNTIVKVGVGVFNDAIKVQKDYNVSVQACEDLSCLAKGKLVHDQSRWSLASLTETLVSKQLPKPKNIRLGNWEALFLSKEQLEYAAMDAFASWHLYEVLKSLPDLETNNCENDN</sequence>
<keyword evidence="3" id="KW-0479">Metal-binding</keyword>
<evidence type="ECO:0000256" key="5">
    <source>
        <dbReference type="ARBA" id="ARBA00022839"/>
    </source>
</evidence>
<keyword evidence="10" id="KW-0732">Signal</keyword>
<evidence type="ECO:0000256" key="9">
    <source>
        <dbReference type="ARBA" id="ARBA00042761"/>
    </source>
</evidence>
<dbReference type="GO" id="GO:0008408">
    <property type="term" value="F:3'-5' exonuclease activity"/>
    <property type="evidence" value="ECO:0007669"/>
    <property type="project" value="InterPro"/>
</dbReference>
<protein>
    <recommendedName>
        <fullName evidence="8">3'-5' exonuclease</fullName>
    </recommendedName>
    <alternativeName>
        <fullName evidence="9">Werner Syndrome-like exonuclease</fullName>
    </alternativeName>
</protein>
<reference evidence="13 14" key="1">
    <citation type="journal article" date="2023" name="Hortic Res">
        <title>Pangenome of water caltrop reveals structural variations and asymmetric subgenome divergence after allopolyploidization.</title>
        <authorList>
            <person name="Zhang X."/>
            <person name="Chen Y."/>
            <person name="Wang L."/>
            <person name="Yuan Y."/>
            <person name="Fang M."/>
            <person name="Shi L."/>
            <person name="Lu R."/>
            <person name="Comes H.P."/>
            <person name="Ma Y."/>
            <person name="Chen Y."/>
            <person name="Huang G."/>
            <person name="Zhou Y."/>
            <person name="Zheng Z."/>
            <person name="Qiu Y."/>
        </authorList>
    </citation>
    <scope>NUCLEOTIDE SEQUENCE [LARGE SCALE GENOMIC DNA]</scope>
    <source>
        <strain evidence="13">F231</strain>
    </source>
</reference>
<dbReference type="InterPro" id="IPR002562">
    <property type="entry name" value="3'-5'_exonuclease_dom"/>
</dbReference>
<dbReference type="GO" id="GO:0003676">
    <property type="term" value="F:nucleic acid binding"/>
    <property type="evidence" value="ECO:0007669"/>
    <property type="project" value="InterPro"/>
</dbReference>
<dbReference type="Proteomes" id="UP001346149">
    <property type="component" value="Unassembled WGS sequence"/>
</dbReference>
<dbReference type="SMART" id="SM00474">
    <property type="entry name" value="35EXOc"/>
    <property type="match status" value="1"/>
</dbReference>
<evidence type="ECO:0000256" key="2">
    <source>
        <dbReference type="ARBA" id="ARBA00022722"/>
    </source>
</evidence>
<keyword evidence="7" id="KW-0539">Nucleus</keyword>
<evidence type="ECO:0000256" key="1">
    <source>
        <dbReference type="ARBA" id="ARBA00004123"/>
    </source>
</evidence>
<dbReference type="InterPro" id="IPR036397">
    <property type="entry name" value="RNaseH_sf"/>
</dbReference>
<accession>A0AAN7L3J6</accession>
<dbReference type="CDD" id="cd06141">
    <property type="entry name" value="WRN_exo"/>
    <property type="match status" value="1"/>
</dbReference>
<evidence type="ECO:0000313" key="13">
    <source>
        <dbReference type="EMBL" id="KAK4778887.1"/>
    </source>
</evidence>
<evidence type="ECO:0000256" key="6">
    <source>
        <dbReference type="ARBA" id="ARBA00022842"/>
    </source>
</evidence>
<keyword evidence="4" id="KW-0378">Hydrolase</keyword>
<evidence type="ECO:0000256" key="10">
    <source>
        <dbReference type="SAM" id="SignalP"/>
    </source>
</evidence>
<proteinExistence type="predicted"/>
<organism evidence="13 14">
    <name type="scientific">Trapa natans</name>
    <name type="common">Water chestnut</name>
    <dbReference type="NCBI Taxonomy" id="22666"/>
    <lineage>
        <taxon>Eukaryota</taxon>
        <taxon>Viridiplantae</taxon>
        <taxon>Streptophyta</taxon>
        <taxon>Embryophyta</taxon>
        <taxon>Tracheophyta</taxon>
        <taxon>Spermatophyta</taxon>
        <taxon>Magnoliopsida</taxon>
        <taxon>eudicotyledons</taxon>
        <taxon>Gunneridae</taxon>
        <taxon>Pentapetalae</taxon>
        <taxon>rosids</taxon>
        <taxon>malvids</taxon>
        <taxon>Myrtales</taxon>
        <taxon>Lythraceae</taxon>
        <taxon>Trapa</taxon>
    </lineage>
</organism>
<dbReference type="SUPFAM" id="SSF53098">
    <property type="entry name" value="Ribonuclease H-like"/>
    <property type="match status" value="1"/>
</dbReference>
<dbReference type="AlphaFoldDB" id="A0AAN7L3J6"/>
<keyword evidence="2" id="KW-0540">Nuclease</keyword>